<reference evidence="1 2" key="1">
    <citation type="submission" date="2023-04" db="EMBL/GenBank/DDBJ databases">
        <title>Genome of Basidiobolus ranarum AG-B5.</title>
        <authorList>
            <person name="Stajich J.E."/>
            <person name="Carter-House D."/>
            <person name="Gryganskyi A."/>
        </authorList>
    </citation>
    <scope>NUCLEOTIDE SEQUENCE [LARGE SCALE GENOMIC DNA]</scope>
    <source>
        <strain evidence="1 2">AG-B5</strain>
    </source>
</reference>
<name>A0ABR2W1D4_9FUNG</name>
<gene>
    <name evidence="1" type="ORF">K7432_006599</name>
</gene>
<accession>A0ABR2W1D4</accession>
<dbReference type="Proteomes" id="UP001479436">
    <property type="component" value="Unassembled WGS sequence"/>
</dbReference>
<organism evidence="1 2">
    <name type="scientific">Basidiobolus ranarum</name>
    <dbReference type="NCBI Taxonomy" id="34480"/>
    <lineage>
        <taxon>Eukaryota</taxon>
        <taxon>Fungi</taxon>
        <taxon>Fungi incertae sedis</taxon>
        <taxon>Zoopagomycota</taxon>
        <taxon>Entomophthoromycotina</taxon>
        <taxon>Basidiobolomycetes</taxon>
        <taxon>Basidiobolales</taxon>
        <taxon>Basidiobolaceae</taxon>
        <taxon>Basidiobolus</taxon>
    </lineage>
</organism>
<evidence type="ECO:0000313" key="2">
    <source>
        <dbReference type="Proteomes" id="UP001479436"/>
    </source>
</evidence>
<evidence type="ECO:0000313" key="1">
    <source>
        <dbReference type="EMBL" id="KAK9716890.1"/>
    </source>
</evidence>
<protein>
    <submittedName>
        <fullName evidence="1">Uncharacterized protein</fullName>
    </submittedName>
</protein>
<proteinExistence type="predicted"/>
<sequence>MKWNQSLDEHLTNYGCLYTLQLLFNLFSREESKLRLQKAEVMCWGSQPQEEVDYWDPRKSKYKSFLYREIVTPREYIKRLVDECWQGIFSIGHADAKSSRRQGLWFLRQFCVIYGFSSIMLELRNPQMLEQLLQISLIDELKNILPKNRDTFTQLLKYHDQQQQHSHTADSGTHEWIDEEEDLDSVKSGSTETELFKTLNFLNDEYHISAKPREEDFFMNLMDHITRVSAPVFPVQVFSRILKSLPEIAQDEINFEPQLEILGCIEYLLHEVASDPVFGSTSSPKTWFRESPPRTDMVKIVNKGIRGYSERYRENGIDPRLIAAYLKHQINESNVPLVPIEFVDVLNELIPATEEDTGYVWHPSVTVMDLLRSMLRLSAWRWEIFVRIMDLVDVLMKDGMSTFAIAIIFPLQNPSTFNDWDEFKRWNWCWGCLLQRRVELFKQFSNC</sequence>
<comment type="caution">
    <text evidence="1">The sequence shown here is derived from an EMBL/GenBank/DDBJ whole genome shotgun (WGS) entry which is preliminary data.</text>
</comment>
<dbReference type="EMBL" id="JASJQH010007173">
    <property type="protein sequence ID" value="KAK9716890.1"/>
    <property type="molecule type" value="Genomic_DNA"/>
</dbReference>
<keyword evidence="2" id="KW-1185">Reference proteome</keyword>